<dbReference type="PANTHER" id="PTHR30027">
    <property type="entry name" value="RIBOSOMAL RNA SMALL SUBUNIT METHYLTRANSFERASE E"/>
    <property type="match status" value="1"/>
</dbReference>
<keyword evidence="16" id="KW-1185">Reference proteome</keyword>
<keyword evidence="7 12" id="KW-0489">Methyltransferase</keyword>
<reference evidence="15 16" key="1">
    <citation type="submission" date="2019-03" db="EMBL/GenBank/DDBJ databases">
        <title>Genomic Encyclopedia of Type Strains, Phase IV (KMG-IV): sequencing the most valuable type-strain genomes for metagenomic binning, comparative biology and taxonomic classification.</title>
        <authorList>
            <person name="Goeker M."/>
        </authorList>
    </citation>
    <scope>NUCLEOTIDE SEQUENCE [LARGE SCALE GENOMIC DNA]</scope>
    <source>
        <strain evidence="15 16">DSM 102940</strain>
    </source>
</reference>
<dbReference type="NCBIfam" id="NF008692">
    <property type="entry name" value="PRK11713.1-5"/>
    <property type="match status" value="1"/>
</dbReference>
<sequence>MHRFFVNEKNILGEEQKIIIDDKEDVKHIGKVLRLSQEDRIEICDGQNIDYIGEIISLTKSEIIVNILERRLSKTEPLVNITLFQGIPKSAKMDMIIQKCTELGIKRIVPVVTERTIVQLKDEKAETKKIERWQKVADAAAKQCKRGRIPTIAYPISFEEMLNEIATYDLRMIPYEQEENRGIKGLLKNNGDYKSVAIIIGPEGGFEKDEIIAAQGKGALSVTLGPRILRTETAGFVALSILMYEMGDLGGI</sequence>
<evidence type="ECO:0000256" key="11">
    <source>
        <dbReference type="ARBA" id="ARBA00047944"/>
    </source>
</evidence>
<dbReference type="Pfam" id="PF04452">
    <property type="entry name" value="Methyltrans_RNA"/>
    <property type="match status" value="1"/>
</dbReference>
<dbReference type="Proteomes" id="UP000294919">
    <property type="component" value="Unassembled WGS sequence"/>
</dbReference>
<evidence type="ECO:0000256" key="2">
    <source>
        <dbReference type="ARBA" id="ARBA00005528"/>
    </source>
</evidence>
<feature type="domain" description="Ribosomal RNA small subunit methyltransferase E PUA-like" evidence="14">
    <location>
        <begin position="21"/>
        <end position="68"/>
    </location>
</feature>
<evidence type="ECO:0000256" key="7">
    <source>
        <dbReference type="ARBA" id="ARBA00022603"/>
    </source>
</evidence>
<accession>A0A4R2KZD4</accession>
<dbReference type="NCBIfam" id="TIGR00046">
    <property type="entry name" value="RsmE family RNA methyltransferase"/>
    <property type="match status" value="1"/>
</dbReference>
<evidence type="ECO:0000256" key="4">
    <source>
        <dbReference type="ARBA" id="ARBA00013673"/>
    </source>
</evidence>
<evidence type="ECO:0000256" key="1">
    <source>
        <dbReference type="ARBA" id="ARBA00004496"/>
    </source>
</evidence>
<evidence type="ECO:0000313" key="16">
    <source>
        <dbReference type="Proteomes" id="UP000294919"/>
    </source>
</evidence>
<evidence type="ECO:0000256" key="5">
    <source>
        <dbReference type="ARBA" id="ARBA00022490"/>
    </source>
</evidence>
<name>A0A4R2KZD4_9FIRM</name>
<dbReference type="GO" id="GO:0070042">
    <property type="term" value="F:rRNA (uridine-N3-)-methyltransferase activity"/>
    <property type="evidence" value="ECO:0007669"/>
    <property type="project" value="TreeGrafter"/>
</dbReference>
<dbReference type="PANTHER" id="PTHR30027:SF3">
    <property type="entry name" value="16S RRNA (URACIL(1498)-N(3))-METHYLTRANSFERASE"/>
    <property type="match status" value="1"/>
</dbReference>
<dbReference type="SUPFAM" id="SSF75217">
    <property type="entry name" value="alpha/beta knot"/>
    <property type="match status" value="1"/>
</dbReference>
<dbReference type="AlphaFoldDB" id="A0A4R2KZD4"/>
<dbReference type="Pfam" id="PF20260">
    <property type="entry name" value="PUA_4"/>
    <property type="match status" value="1"/>
</dbReference>
<dbReference type="InterPro" id="IPR029026">
    <property type="entry name" value="tRNA_m1G_MTases_N"/>
</dbReference>
<comment type="similarity">
    <text evidence="2 12">Belongs to the RNA methyltransferase RsmE family.</text>
</comment>
<feature type="domain" description="Ribosomal RNA small subunit methyltransferase E methyltransferase" evidence="13">
    <location>
        <begin position="76"/>
        <end position="243"/>
    </location>
</feature>
<dbReference type="GO" id="GO:0005737">
    <property type="term" value="C:cytoplasm"/>
    <property type="evidence" value="ECO:0007669"/>
    <property type="project" value="UniProtKB-SubCell"/>
</dbReference>
<evidence type="ECO:0000259" key="13">
    <source>
        <dbReference type="Pfam" id="PF04452"/>
    </source>
</evidence>
<proteinExistence type="inferred from homology"/>
<dbReference type="OrthoDB" id="9815641at2"/>
<dbReference type="InterPro" id="IPR006700">
    <property type="entry name" value="RsmE"/>
</dbReference>
<dbReference type="InterPro" id="IPR046886">
    <property type="entry name" value="RsmE_MTase_dom"/>
</dbReference>
<dbReference type="EMBL" id="SLWV01000001">
    <property type="protein sequence ID" value="TCO80051.1"/>
    <property type="molecule type" value="Genomic_DNA"/>
</dbReference>
<dbReference type="Gene3D" id="3.40.1280.10">
    <property type="match status" value="1"/>
</dbReference>
<comment type="subcellular location">
    <subcellularLocation>
        <location evidence="1 12">Cytoplasm</location>
    </subcellularLocation>
</comment>
<evidence type="ECO:0000256" key="6">
    <source>
        <dbReference type="ARBA" id="ARBA00022552"/>
    </source>
</evidence>
<dbReference type="InterPro" id="IPR015947">
    <property type="entry name" value="PUA-like_sf"/>
</dbReference>
<protein>
    <recommendedName>
        <fullName evidence="4 12">Ribosomal RNA small subunit methyltransferase E</fullName>
        <ecNumber evidence="3 12">2.1.1.193</ecNumber>
    </recommendedName>
</protein>
<comment type="function">
    <text evidence="10 12">Specifically methylates the N3 position of the uracil ring of uridine 1498 (m3U1498) in 16S rRNA. Acts on the fully assembled 30S ribosomal subunit.</text>
</comment>
<dbReference type="RefSeq" id="WP_132241924.1">
    <property type="nucleotide sequence ID" value="NZ_SLWV01000001.1"/>
</dbReference>
<keyword evidence="9 12" id="KW-0949">S-adenosyl-L-methionine</keyword>
<evidence type="ECO:0000313" key="15">
    <source>
        <dbReference type="EMBL" id="TCO80051.1"/>
    </source>
</evidence>
<evidence type="ECO:0000256" key="9">
    <source>
        <dbReference type="ARBA" id="ARBA00022691"/>
    </source>
</evidence>
<keyword evidence="6 12" id="KW-0698">rRNA processing</keyword>
<dbReference type="InterPro" id="IPR046887">
    <property type="entry name" value="RsmE_PUA-like"/>
</dbReference>
<organism evidence="15 16">
    <name type="scientific">Marinisporobacter balticus</name>
    <dbReference type="NCBI Taxonomy" id="2018667"/>
    <lineage>
        <taxon>Bacteria</taxon>
        <taxon>Bacillati</taxon>
        <taxon>Bacillota</taxon>
        <taxon>Clostridia</taxon>
        <taxon>Peptostreptococcales</taxon>
        <taxon>Thermotaleaceae</taxon>
        <taxon>Marinisporobacter</taxon>
    </lineage>
</organism>
<evidence type="ECO:0000256" key="8">
    <source>
        <dbReference type="ARBA" id="ARBA00022679"/>
    </source>
</evidence>
<dbReference type="CDD" id="cd18084">
    <property type="entry name" value="RsmE-like"/>
    <property type="match status" value="1"/>
</dbReference>
<dbReference type="PIRSF" id="PIRSF015601">
    <property type="entry name" value="MTase_slr0722"/>
    <property type="match status" value="1"/>
</dbReference>
<dbReference type="GO" id="GO:0070475">
    <property type="term" value="P:rRNA base methylation"/>
    <property type="evidence" value="ECO:0007669"/>
    <property type="project" value="TreeGrafter"/>
</dbReference>
<comment type="caution">
    <text evidence="15">The sequence shown here is derived from an EMBL/GenBank/DDBJ whole genome shotgun (WGS) entry which is preliminary data.</text>
</comment>
<evidence type="ECO:0000259" key="14">
    <source>
        <dbReference type="Pfam" id="PF20260"/>
    </source>
</evidence>
<evidence type="ECO:0000256" key="10">
    <source>
        <dbReference type="ARBA" id="ARBA00025699"/>
    </source>
</evidence>
<comment type="catalytic activity">
    <reaction evidence="11 12">
        <text>uridine(1498) in 16S rRNA + S-adenosyl-L-methionine = N(3)-methyluridine(1498) in 16S rRNA + S-adenosyl-L-homocysteine + H(+)</text>
        <dbReference type="Rhea" id="RHEA:42920"/>
        <dbReference type="Rhea" id="RHEA-COMP:10283"/>
        <dbReference type="Rhea" id="RHEA-COMP:10284"/>
        <dbReference type="ChEBI" id="CHEBI:15378"/>
        <dbReference type="ChEBI" id="CHEBI:57856"/>
        <dbReference type="ChEBI" id="CHEBI:59789"/>
        <dbReference type="ChEBI" id="CHEBI:65315"/>
        <dbReference type="ChEBI" id="CHEBI:74502"/>
        <dbReference type="EC" id="2.1.1.193"/>
    </reaction>
</comment>
<dbReference type="SUPFAM" id="SSF88697">
    <property type="entry name" value="PUA domain-like"/>
    <property type="match status" value="1"/>
</dbReference>
<dbReference type="InterPro" id="IPR029028">
    <property type="entry name" value="Alpha/beta_knot_MTases"/>
</dbReference>
<dbReference type="EC" id="2.1.1.193" evidence="3 12"/>
<evidence type="ECO:0000256" key="12">
    <source>
        <dbReference type="PIRNR" id="PIRNR015601"/>
    </source>
</evidence>
<keyword evidence="5 12" id="KW-0963">Cytoplasm</keyword>
<evidence type="ECO:0000256" key="3">
    <source>
        <dbReference type="ARBA" id="ARBA00012328"/>
    </source>
</evidence>
<gene>
    <name evidence="15" type="ORF">EV214_101289</name>
</gene>
<keyword evidence="8 12" id="KW-0808">Transferase</keyword>